<reference evidence="1 2" key="1">
    <citation type="submission" date="2023-03" db="EMBL/GenBank/DDBJ databases">
        <title>High recombination rates correlate with genetic variation in Cardiocondyla obscurior ants.</title>
        <authorList>
            <person name="Errbii M."/>
        </authorList>
    </citation>
    <scope>NUCLEOTIDE SEQUENCE [LARGE SCALE GENOMIC DNA]</scope>
    <source>
        <strain evidence="1">Alpha-2009</strain>
        <tissue evidence="1">Whole body</tissue>
    </source>
</reference>
<keyword evidence="2" id="KW-1185">Reference proteome</keyword>
<accession>A0AAW2E973</accession>
<dbReference type="AlphaFoldDB" id="A0AAW2E973"/>
<dbReference type="Proteomes" id="UP001430953">
    <property type="component" value="Unassembled WGS sequence"/>
</dbReference>
<evidence type="ECO:0000313" key="1">
    <source>
        <dbReference type="EMBL" id="KAL0098821.1"/>
    </source>
</evidence>
<dbReference type="EMBL" id="JADYXP020000034">
    <property type="protein sequence ID" value="KAL0098821.1"/>
    <property type="molecule type" value="Genomic_DNA"/>
</dbReference>
<sequence length="81" mass="9033">MTTVENAEIYISPDINLVELNVFSLPSTLTNLQSYQVLDETDCGETPNSLEASEEASDFYDCRIVEETNNSATLNNEPQIK</sequence>
<proteinExistence type="predicted"/>
<protein>
    <submittedName>
        <fullName evidence="1">Uncharacterized protein</fullName>
    </submittedName>
</protein>
<gene>
    <name evidence="1" type="ORF">PUN28_020766</name>
</gene>
<organism evidence="1 2">
    <name type="scientific">Cardiocondyla obscurior</name>
    <dbReference type="NCBI Taxonomy" id="286306"/>
    <lineage>
        <taxon>Eukaryota</taxon>
        <taxon>Metazoa</taxon>
        <taxon>Ecdysozoa</taxon>
        <taxon>Arthropoda</taxon>
        <taxon>Hexapoda</taxon>
        <taxon>Insecta</taxon>
        <taxon>Pterygota</taxon>
        <taxon>Neoptera</taxon>
        <taxon>Endopterygota</taxon>
        <taxon>Hymenoptera</taxon>
        <taxon>Apocrita</taxon>
        <taxon>Aculeata</taxon>
        <taxon>Formicoidea</taxon>
        <taxon>Formicidae</taxon>
        <taxon>Myrmicinae</taxon>
        <taxon>Cardiocondyla</taxon>
    </lineage>
</organism>
<comment type="caution">
    <text evidence="1">The sequence shown here is derived from an EMBL/GenBank/DDBJ whole genome shotgun (WGS) entry which is preliminary data.</text>
</comment>
<evidence type="ECO:0000313" key="2">
    <source>
        <dbReference type="Proteomes" id="UP001430953"/>
    </source>
</evidence>
<name>A0AAW2E973_9HYME</name>